<evidence type="ECO:0000313" key="2">
    <source>
        <dbReference type="EMBL" id="EMA33969.1"/>
    </source>
</evidence>
<keyword evidence="3" id="KW-1185">Reference proteome</keyword>
<dbReference type="Gene3D" id="3.40.50.150">
    <property type="entry name" value="Vaccinia Virus protein VP39"/>
    <property type="match status" value="1"/>
</dbReference>
<dbReference type="EMBL" id="AOLY01000006">
    <property type="protein sequence ID" value="EMA33969.1"/>
    <property type="molecule type" value="Genomic_DNA"/>
</dbReference>
<proteinExistence type="predicted"/>
<dbReference type="PANTHER" id="PTHR42912">
    <property type="entry name" value="METHYLTRANSFERASE"/>
    <property type="match status" value="1"/>
</dbReference>
<dbReference type="OrthoDB" id="8915at2157"/>
<evidence type="ECO:0000259" key="1">
    <source>
        <dbReference type="Pfam" id="PF08241"/>
    </source>
</evidence>
<dbReference type="GO" id="GO:0008757">
    <property type="term" value="F:S-adenosylmethionine-dependent methyltransferase activity"/>
    <property type="evidence" value="ECO:0007669"/>
    <property type="project" value="InterPro"/>
</dbReference>
<dbReference type="InterPro" id="IPR050508">
    <property type="entry name" value="Methyltransf_Superfamily"/>
</dbReference>
<dbReference type="Pfam" id="PF08241">
    <property type="entry name" value="Methyltransf_11"/>
    <property type="match status" value="1"/>
</dbReference>
<dbReference type="InterPro" id="IPR013216">
    <property type="entry name" value="Methyltransf_11"/>
</dbReference>
<dbReference type="PANTHER" id="PTHR42912:SF93">
    <property type="entry name" value="N6-ADENOSINE-METHYLTRANSFERASE TMT1A"/>
    <property type="match status" value="1"/>
</dbReference>
<comment type="caution">
    <text evidence="2">The sequence shown here is derived from an EMBL/GenBank/DDBJ whole genome shotgun (WGS) entry which is preliminary data.</text>
</comment>
<sequence>MSEATWDVQDGAIVEQPRNVRKHPLLHRIYERHDGLIAEQLPPGRTLELAFGQHMHPRADVGLEGWPSNAETVRKPALAGDARALPFDDDSFDAVIGRRFLHHVPPADRPEIIREAARVLRPVGRLALLEGTPGLYRKLTKGAAFRLGLLEEDTDIYGHLSETAVTDLVSDSFEVIEKQTLGSPLMLASISESDASARLLDLYERTQFVKWWTLVVGERPESGA</sequence>
<gene>
    <name evidence="2" type="ORF">C444_03207</name>
</gene>
<dbReference type="STRING" id="1227453.C444_03207"/>
<dbReference type="RefSeq" id="WP_004590877.1">
    <property type="nucleotide sequence ID" value="NZ_AOLY01000006.1"/>
</dbReference>
<protein>
    <recommendedName>
        <fullName evidence="1">Methyltransferase type 11 domain-containing protein</fullName>
    </recommendedName>
</protein>
<evidence type="ECO:0000313" key="3">
    <source>
        <dbReference type="Proteomes" id="UP000011524"/>
    </source>
</evidence>
<dbReference type="PATRIC" id="fig|1227453.3.peg.642"/>
<dbReference type="SUPFAM" id="SSF53335">
    <property type="entry name" value="S-adenosyl-L-methionine-dependent methyltransferases"/>
    <property type="match status" value="1"/>
</dbReference>
<dbReference type="eggNOG" id="arCOG01792">
    <property type="taxonomic scope" value="Archaea"/>
</dbReference>
<dbReference type="CDD" id="cd02440">
    <property type="entry name" value="AdoMet_MTases"/>
    <property type="match status" value="1"/>
</dbReference>
<organism evidence="2 3">
    <name type="scientific">Haloarcula japonica (strain ATCC 49778 / DSM 6131 / JCM 7785 / NBRC 101032 / NCIMB 13157 / TR-1)</name>
    <dbReference type="NCBI Taxonomy" id="1227453"/>
    <lineage>
        <taxon>Archaea</taxon>
        <taxon>Methanobacteriati</taxon>
        <taxon>Methanobacteriota</taxon>
        <taxon>Stenosarchaea group</taxon>
        <taxon>Halobacteria</taxon>
        <taxon>Halobacteriales</taxon>
        <taxon>Haloarculaceae</taxon>
        <taxon>Haloarcula</taxon>
    </lineage>
</organism>
<name>M0LNB3_HALJT</name>
<accession>M0LNB3</accession>
<dbReference type="AlphaFoldDB" id="M0LNB3"/>
<reference evidence="2 3" key="1">
    <citation type="journal article" date="2014" name="PLoS Genet.">
        <title>Phylogenetically driven sequencing of extremely halophilic archaea reveals strategies for static and dynamic osmo-response.</title>
        <authorList>
            <person name="Becker E.A."/>
            <person name="Seitzer P.M."/>
            <person name="Tritt A."/>
            <person name="Larsen D."/>
            <person name="Krusor M."/>
            <person name="Yao A.I."/>
            <person name="Wu D."/>
            <person name="Madern D."/>
            <person name="Eisen J.A."/>
            <person name="Darling A.E."/>
            <person name="Facciotti M.T."/>
        </authorList>
    </citation>
    <scope>NUCLEOTIDE SEQUENCE [LARGE SCALE GENOMIC DNA]</scope>
    <source>
        <strain evidence="3">ATCC 49778 / DSM 6131 / JCM 7785 / NBRC 101032 / NCIMB 13157 / TR-1</strain>
    </source>
</reference>
<dbReference type="InterPro" id="IPR029063">
    <property type="entry name" value="SAM-dependent_MTases_sf"/>
</dbReference>
<feature type="domain" description="Methyltransferase type 11" evidence="1">
    <location>
        <begin position="77"/>
        <end position="127"/>
    </location>
</feature>
<dbReference type="Proteomes" id="UP000011524">
    <property type="component" value="Unassembled WGS sequence"/>
</dbReference>